<name>A0A133VHL3_9EURY</name>
<evidence type="ECO:0000313" key="12">
    <source>
        <dbReference type="Proteomes" id="UP000070263"/>
    </source>
</evidence>
<evidence type="ECO:0000256" key="5">
    <source>
        <dbReference type="ARBA" id="ARBA00022692"/>
    </source>
</evidence>
<proteinExistence type="inferred from homology"/>
<keyword evidence="7 9" id="KW-0472">Membrane</keyword>
<feature type="transmembrane region" description="Helical" evidence="9">
    <location>
        <begin position="198"/>
        <end position="224"/>
    </location>
</feature>
<comment type="subcellular location">
    <subcellularLocation>
        <location evidence="1">Cell inner membrane</location>
        <topology evidence="1">Multi-pass membrane protein</topology>
    </subcellularLocation>
</comment>
<evidence type="ECO:0000256" key="6">
    <source>
        <dbReference type="ARBA" id="ARBA00022989"/>
    </source>
</evidence>
<evidence type="ECO:0000256" key="1">
    <source>
        <dbReference type="ARBA" id="ARBA00004429"/>
    </source>
</evidence>
<dbReference type="PANTHER" id="PTHR30012:SF0">
    <property type="entry name" value="TYPE II SECRETION SYSTEM PROTEIN F-RELATED"/>
    <property type="match status" value="1"/>
</dbReference>
<evidence type="ECO:0000256" key="4">
    <source>
        <dbReference type="ARBA" id="ARBA00022519"/>
    </source>
</evidence>
<dbReference type="GO" id="GO:0005886">
    <property type="term" value="C:plasma membrane"/>
    <property type="evidence" value="ECO:0007669"/>
    <property type="project" value="UniProtKB-SubCell"/>
</dbReference>
<evidence type="ECO:0000313" key="11">
    <source>
        <dbReference type="EMBL" id="KXB05931.1"/>
    </source>
</evidence>
<feature type="compositionally biased region" description="Gly residues" evidence="8">
    <location>
        <begin position="61"/>
        <end position="74"/>
    </location>
</feature>
<keyword evidence="4" id="KW-0997">Cell inner membrane</keyword>
<feature type="compositionally biased region" description="Basic and acidic residues" evidence="8">
    <location>
        <begin position="44"/>
        <end position="53"/>
    </location>
</feature>
<feature type="region of interest" description="Disordered" evidence="8">
    <location>
        <begin position="39"/>
        <end position="89"/>
    </location>
</feature>
<evidence type="ECO:0000256" key="9">
    <source>
        <dbReference type="SAM" id="Phobius"/>
    </source>
</evidence>
<evidence type="ECO:0000256" key="7">
    <source>
        <dbReference type="ARBA" id="ARBA00023136"/>
    </source>
</evidence>
<evidence type="ECO:0000259" key="10">
    <source>
        <dbReference type="Pfam" id="PF00482"/>
    </source>
</evidence>
<feature type="transmembrane region" description="Helical" evidence="9">
    <location>
        <begin position="408"/>
        <end position="429"/>
    </location>
</feature>
<dbReference type="PRINTS" id="PR00812">
    <property type="entry name" value="BCTERIALGSPF"/>
</dbReference>
<evidence type="ECO:0000256" key="3">
    <source>
        <dbReference type="ARBA" id="ARBA00022475"/>
    </source>
</evidence>
<evidence type="ECO:0000256" key="2">
    <source>
        <dbReference type="ARBA" id="ARBA00005745"/>
    </source>
</evidence>
<dbReference type="FunFam" id="1.20.81.30:FF:000001">
    <property type="entry name" value="Type II secretion system protein F"/>
    <property type="match status" value="2"/>
</dbReference>
<keyword evidence="3" id="KW-1003">Cell membrane</keyword>
<reference evidence="11 12" key="1">
    <citation type="journal article" date="2016" name="Sci. Rep.">
        <title>Metabolic traits of an uncultured archaeal lineage -MSBL1- from brine pools of the Red Sea.</title>
        <authorList>
            <person name="Mwirichia R."/>
            <person name="Alam I."/>
            <person name="Rashid M."/>
            <person name="Vinu M."/>
            <person name="Ba-Alawi W."/>
            <person name="Anthony Kamau A."/>
            <person name="Kamanda Ngugi D."/>
            <person name="Goker M."/>
            <person name="Klenk H.P."/>
            <person name="Bajic V."/>
            <person name="Stingl U."/>
        </authorList>
    </citation>
    <scope>NUCLEOTIDE SEQUENCE [LARGE SCALE GENOMIC DNA]</scope>
    <source>
        <strain evidence="11">SCGC-AAA382A20</strain>
    </source>
</reference>
<keyword evidence="5 9" id="KW-0812">Transmembrane</keyword>
<protein>
    <submittedName>
        <fullName evidence="11">Pilus assembly protein PilC</fullName>
    </submittedName>
</protein>
<dbReference type="Pfam" id="PF00482">
    <property type="entry name" value="T2SSF"/>
    <property type="match status" value="2"/>
</dbReference>
<dbReference type="EMBL" id="LHYE01000067">
    <property type="protein sequence ID" value="KXB05931.1"/>
    <property type="molecule type" value="Genomic_DNA"/>
</dbReference>
<feature type="transmembrane region" description="Helical" evidence="9">
    <location>
        <begin position="255"/>
        <end position="273"/>
    </location>
</feature>
<dbReference type="InterPro" id="IPR042094">
    <property type="entry name" value="T2SS_GspF_sf"/>
</dbReference>
<gene>
    <name evidence="11" type="ORF">AKJ51_04470</name>
</gene>
<evidence type="ECO:0000256" key="8">
    <source>
        <dbReference type="SAM" id="MobiDB-lite"/>
    </source>
</evidence>
<feature type="domain" description="Type II secretion system protein GspF" evidence="10">
    <location>
        <begin position="102"/>
        <end position="225"/>
    </location>
</feature>
<keyword evidence="12" id="KW-1185">Reference proteome</keyword>
<dbReference type="Gene3D" id="1.20.81.30">
    <property type="entry name" value="Type II secretion system (T2SS), domain F"/>
    <property type="match status" value="2"/>
</dbReference>
<feature type="domain" description="Type II secretion system protein GspF" evidence="10">
    <location>
        <begin position="305"/>
        <end position="427"/>
    </location>
</feature>
<organism evidence="11 12">
    <name type="scientific">candidate division MSBL1 archaeon SCGC-AAA382A20</name>
    <dbReference type="NCBI Taxonomy" id="1698280"/>
    <lineage>
        <taxon>Archaea</taxon>
        <taxon>Methanobacteriati</taxon>
        <taxon>Methanobacteriota</taxon>
        <taxon>candidate division MSBL1</taxon>
    </lineage>
</organism>
<dbReference type="InterPro" id="IPR018076">
    <property type="entry name" value="T2SS_GspF_dom"/>
</dbReference>
<sequence>MPKFKYEAMDSDGQTVKEEVVARDTDQAVAKIREDGLFPTRVKQVSEKKEEPTKAASAGATRGGATRGGATSGGGRRKPKKGGGGIKSITIGGVSSKNLTTFTRQLSTLTDAGVPVVQSLNILHEQMKQCTLKKITAQVAEDVEGGSSLSEALGEHPKAFDNLYVNMVRAGEAGGVLDTVLQRLAEFREKAGKLKKRVIGAMMYPVAVLTFAGLILTGIIVFIIPKFMKMFEELNVELPLPTKILLTISHTTVNYWYLLPAIPIGIVMLYKLIRASQLGKYTTDWVKFHFPLFGALSKKSSIARFTRTFGTLISSGVPILEALSITRDTVGNSVLSSALNKVHDSIREGEPIAQPLGQTNVCDDMVVNMIDVGEETGNLDTMLNKIADNYDEEVDTMVESLTSLMEPIMIIGLGLIIGFIVVSLFLPLISLMSSLS</sequence>
<dbReference type="Proteomes" id="UP000070263">
    <property type="component" value="Unassembled WGS sequence"/>
</dbReference>
<dbReference type="PANTHER" id="PTHR30012">
    <property type="entry name" value="GENERAL SECRETION PATHWAY PROTEIN"/>
    <property type="match status" value="1"/>
</dbReference>
<dbReference type="InterPro" id="IPR003004">
    <property type="entry name" value="GspF/PilC"/>
</dbReference>
<keyword evidence="6 9" id="KW-1133">Transmembrane helix</keyword>
<comment type="caution">
    <text evidence="11">The sequence shown here is derived from an EMBL/GenBank/DDBJ whole genome shotgun (WGS) entry which is preliminary data.</text>
</comment>
<comment type="similarity">
    <text evidence="2">Belongs to the GSP F family.</text>
</comment>
<accession>A0A133VHL3</accession>
<dbReference type="AlphaFoldDB" id="A0A133VHL3"/>